<dbReference type="EMBL" id="CADEPM010000006">
    <property type="protein sequence ID" value="CAB3407571.1"/>
    <property type="molecule type" value="Genomic_DNA"/>
</dbReference>
<comment type="caution">
    <text evidence="3">The sequence shown here is derived from an EMBL/GenBank/DDBJ whole genome shotgun (WGS) entry which is preliminary data.</text>
</comment>
<feature type="compositionally biased region" description="Basic residues" evidence="1">
    <location>
        <begin position="52"/>
        <end position="64"/>
    </location>
</feature>
<reference evidence="3 4" key="1">
    <citation type="submission" date="2020-04" db="EMBL/GenBank/DDBJ databases">
        <authorList>
            <person name="Laetsch R D."/>
            <person name="Stevens L."/>
            <person name="Kumar S."/>
            <person name="Blaxter L. M."/>
        </authorList>
    </citation>
    <scope>NUCLEOTIDE SEQUENCE [LARGE SCALE GENOMIC DNA]</scope>
</reference>
<keyword evidence="4" id="KW-1185">Reference proteome</keyword>
<name>A0A8S1F4X3_9PELO</name>
<sequence>MKLTITAFLIFAMLAAFAAARPEYKDIDYKLFDDDPGVVIDRIYGNEPKPEKHQHHHHHHHKKTNRLERLKRFLKL</sequence>
<evidence type="ECO:0000313" key="4">
    <source>
        <dbReference type="Proteomes" id="UP000494206"/>
    </source>
</evidence>
<feature type="region of interest" description="Disordered" evidence="1">
    <location>
        <begin position="45"/>
        <end position="66"/>
    </location>
</feature>
<proteinExistence type="predicted"/>
<organism evidence="3 4">
    <name type="scientific">Caenorhabditis bovis</name>
    <dbReference type="NCBI Taxonomy" id="2654633"/>
    <lineage>
        <taxon>Eukaryota</taxon>
        <taxon>Metazoa</taxon>
        <taxon>Ecdysozoa</taxon>
        <taxon>Nematoda</taxon>
        <taxon>Chromadorea</taxon>
        <taxon>Rhabditida</taxon>
        <taxon>Rhabditina</taxon>
        <taxon>Rhabditomorpha</taxon>
        <taxon>Rhabditoidea</taxon>
        <taxon>Rhabditidae</taxon>
        <taxon>Peloderinae</taxon>
        <taxon>Caenorhabditis</taxon>
    </lineage>
</organism>
<feature type="signal peptide" evidence="2">
    <location>
        <begin position="1"/>
        <end position="20"/>
    </location>
</feature>
<dbReference type="OrthoDB" id="5830369at2759"/>
<keyword evidence="2" id="KW-0732">Signal</keyword>
<evidence type="ECO:0000256" key="2">
    <source>
        <dbReference type="SAM" id="SignalP"/>
    </source>
</evidence>
<gene>
    <name evidence="3" type="ORF">CBOVIS_LOCUS9484</name>
</gene>
<feature type="chain" id="PRO_5035907906" evidence="2">
    <location>
        <begin position="21"/>
        <end position="76"/>
    </location>
</feature>
<dbReference type="Proteomes" id="UP000494206">
    <property type="component" value="Unassembled WGS sequence"/>
</dbReference>
<protein>
    <submittedName>
        <fullName evidence="3">Uncharacterized protein</fullName>
    </submittedName>
</protein>
<evidence type="ECO:0000256" key="1">
    <source>
        <dbReference type="SAM" id="MobiDB-lite"/>
    </source>
</evidence>
<evidence type="ECO:0000313" key="3">
    <source>
        <dbReference type="EMBL" id="CAB3407571.1"/>
    </source>
</evidence>
<accession>A0A8S1F4X3</accession>
<dbReference type="AlphaFoldDB" id="A0A8S1F4X3"/>